<feature type="transmembrane region" description="Helical" evidence="1">
    <location>
        <begin position="46"/>
        <end position="64"/>
    </location>
</feature>
<dbReference type="Proteomes" id="UP000242949">
    <property type="component" value="Unassembled WGS sequence"/>
</dbReference>
<sequence>MNDIAFYLSILVIFIIDFHMMTLENKINIKEMTLSVEKKNAVVDQFNNAWLLIGPVVMLFALYFQLSEGNHTLVITFSLFYIFLFLRKYKSKGKFALIQLCGTVFVYTLSVNNSPEILKGILLIAALFLLYQIKKSIFEKEKLLDLVD</sequence>
<keyword evidence="1" id="KW-0812">Transmembrane</keyword>
<dbReference type="STRING" id="1612202.SAMN05421734_103185"/>
<dbReference type="EMBL" id="FMYI01000003">
    <property type="protein sequence ID" value="SDB96761.1"/>
    <property type="molecule type" value="Genomic_DNA"/>
</dbReference>
<accession>A0A1G6HRC8</accession>
<protein>
    <submittedName>
        <fullName evidence="2">Uncharacterized protein</fullName>
    </submittedName>
</protein>
<keyword evidence="1" id="KW-0472">Membrane</keyword>
<dbReference type="AlphaFoldDB" id="A0A1G6HRC8"/>
<proteinExistence type="predicted"/>
<dbReference type="RefSeq" id="WP_218119754.1">
    <property type="nucleotide sequence ID" value="NZ_FMYI01000003.1"/>
</dbReference>
<gene>
    <name evidence="2" type="ORF">SAMN05421734_103185</name>
</gene>
<feature type="transmembrane region" description="Helical" evidence="1">
    <location>
        <begin position="6"/>
        <end position="25"/>
    </location>
</feature>
<evidence type="ECO:0000256" key="1">
    <source>
        <dbReference type="SAM" id="Phobius"/>
    </source>
</evidence>
<organism evidence="2 3">
    <name type="scientific">Pelagirhabdus alkalitolerans</name>
    <dbReference type="NCBI Taxonomy" id="1612202"/>
    <lineage>
        <taxon>Bacteria</taxon>
        <taxon>Bacillati</taxon>
        <taxon>Bacillota</taxon>
        <taxon>Bacilli</taxon>
        <taxon>Bacillales</taxon>
        <taxon>Bacillaceae</taxon>
        <taxon>Pelagirhabdus</taxon>
    </lineage>
</organism>
<evidence type="ECO:0000313" key="2">
    <source>
        <dbReference type="EMBL" id="SDB96761.1"/>
    </source>
</evidence>
<reference evidence="3" key="1">
    <citation type="submission" date="2016-09" db="EMBL/GenBank/DDBJ databases">
        <authorList>
            <person name="Varghese N."/>
            <person name="Submissions S."/>
        </authorList>
    </citation>
    <scope>NUCLEOTIDE SEQUENCE [LARGE SCALE GENOMIC DNA]</scope>
    <source>
        <strain evidence="3">S5</strain>
    </source>
</reference>
<name>A0A1G6HRC8_9BACI</name>
<evidence type="ECO:0000313" key="3">
    <source>
        <dbReference type="Proteomes" id="UP000242949"/>
    </source>
</evidence>
<keyword evidence="1" id="KW-1133">Transmembrane helix</keyword>
<keyword evidence="3" id="KW-1185">Reference proteome</keyword>
<feature type="transmembrane region" description="Helical" evidence="1">
    <location>
        <begin position="70"/>
        <end position="86"/>
    </location>
</feature>